<evidence type="ECO:0000256" key="10">
    <source>
        <dbReference type="SAM" id="Phobius"/>
    </source>
</evidence>
<keyword evidence="9 10" id="KW-0472">Membrane</keyword>
<dbReference type="GO" id="GO:0000009">
    <property type="term" value="F:alpha-1,6-mannosyltransferase activity"/>
    <property type="evidence" value="ECO:0007669"/>
    <property type="project" value="InterPro"/>
</dbReference>
<dbReference type="PANTHER" id="PTHR12468:SF2">
    <property type="entry name" value="GPI MANNOSYLTRANSFERASE 2"/>
    <property type="match status" value="1"/>
</dbReference>
<keyword evidence="6 10" id="KW-0812">Transmembrane</keyword>
<dbReference type="AlphaFoldDB" id="A0A2M8GLY7"/>
<feature type="transmembrane region" description="Helical" evidence="10">
    <location>
        <begin position="325"/>
        <end position="343"/>
    </location>
</feature>
<sequence>MVFVLFLIWRIVDVFVAFVAPRLIPYLGFFAYQKDLASYHLPKIISSLANFDGLYYLRIAQRGYQQYEQVFFPFYPFLVRIFSPVFINNYLMSGLFISNLSFLLGLIIFYKYLLLTMKPFSHLAIIFFLLFPTSFFFGVAYTEGLFFLLIILSLYFLKKNRLFFAGFCGFLAALTRVQGVLLIIPFCLEAVRILKNKRKFWSISLVSITPVLGLLTYMRYLLKTTGDQFYFFHSQTVFGPSRSTKIILLPQVFYRYLKIFLTSQHNFQYFISAFEFITFSFALIILILDFIENFKLKIKNFSLIGLNLFSLANILLPTFTGSFMSIPRFALLSLSFFVFLGRIKNRLITLSLLVLFLIFHIVLLGFFIQGYFVS</sequence>
<feature type="transmembrane region" description="Helical" evidence="10">
    <location>
        <begin position="350"/>
        <end position="372"/>
    </location>
</feature>
<feature type="transmembrane region" description="Helical" evidence="10">
    <location>
        <begin position="6"/>
        <end position="24"/>
    </location>
</feature>
<evidence type="ECO:0000313" key="11">
    <source>
        <dbReference type="EMBL" id="PJC81565.1"/>
    </source>
</evidence>
<dbReference type="GO" id="GO:0006506">
    <property type="term" value="P:GPI anchor biosynthetic process"/>
    <property type="evidence" value="ECO:0007669"/>
    <property type="project" value="UniProtKB-UniPathway"/>
</dbReference>
<keyword evidence="7" id="KW-0256">Endoplasmic reticulum</keyword>
<dbReference type="GO" id="GO:0004376">
    <property type="term" value="F:GPI mannosyltransferase activity"/>
    <property type="evidence" value="ECO:0007669"/>
    <property type="project" value="InterPro"/>
</dbReference>
<keyword evidence="3" id="KW-0337">GPI-anchor biosynthesis</keyword>
<organism evidence="11 12">
    <name type="scientific">Candidatus Roizmanbacteria bacterium CG_4_8_14_3_um_filter_36_10</name>
    <dbReference type="NCBI Taxonomy" id="1974834"/>
    <lineage>
        <taxon>Bacteria</taxon>
        <taxon>Candidatus Roizmaniibacteriota</taxon>
    </lineage>
</organism>
<comment type="pathway">
    <text evidence="2">Glycolipid biosynthesis; glycosylphosphatidylinositol-anchor biosynthesis.</text>
</comment>
<dbReference type="InterPro" id="IPR007315">
    <property type="entry name" value="PIG-V/Gpi18"/>
</dbReference>
<keyword evidence="8 10" id="KW-1133">Transmembrane helix</keyword>
<feature type="transmembrane region" description="Helical" evidence="10">
    <location>
        <begin position="200"/>
        <end position="222"/>
    </location>
</feature>
<evidence type="ECO:0000256" key="3">
    <source>
        <dbReference type="ARBA" id="ARBA00022502"/>
    </source>
</evidence>
<gene>
    <name evidence="11" type="ORF">CO007_03995</name>
</gene>
<feature type="transmembrane region" description="Helical" evidence="10">
    <location>
        <begin position="93"/>
        <end position="113"/>
    </location>
</feature>
<dbReference type="UniPathway" id="UPA00196"/>
<dbReference type="PANTHER" id="PTHR12468">
    <property type="entry name" value="GPI MANNOSYLTRANSFERASE 2"/>
    <property type="match status" value="1"/>
</dbReference>
<evidence type="ECO:0000256" key="7">
    <source>
        <dbReference type="ARBA" id="ARBA00022824"/>
    </source>
</evidence>
<reference evidence="12" key="1">
    <citation type="submission" date="2017-09" db="EMBL/GenBank/DDBJ databases">
        <title>Depth-based differentiation of microbial function through sediment-hosted aquifers and enrichment of novel symbionts in the deep terrestrial subsurface.</title>
        <authorList>
            <person name="Probst A.J."/>
            <person name="Ladd B."/>
            <person name="Jarett J.K."/>
            <person name="Geller-Mcgrath D.E."/>
            <person name="Sieber C.M.K."/>
            <person name="Emerson J.B."/>
            <person name="Anantharaman K."/>
            <person name="Thomas B.C."/>
            <person name="Malmstrom R."/>
            <person name="Stieglmeier M."/>
            <person name="Klingl A."/>
            <person name="Woyke T."/>
            <person name="Ryan C.M."/>
            <person name="Banfield J.F."/>
        </authorList>
    </citation>
    <scope>NUCLEOTIDE SEQUENCE [LARGE SCALE GENOMIC DNA]</scope>
</reference>
<evidence type="ECO:0000256" key="4">
    <source>
        <dbReference type="ARBA" id="ARBA00022676"/>
    </source>
</evidence>
<feature type="transmembrane region" description="Helical" evidence="10">
    <location>
        <begin position="162"/>
        <end position="188"/>
    </location>
</feature>
<dbReference type="GO" id="GO:0031501">
    <property type="term" value="C:mannosyltransferase complex"/>
    <property type="evidence" value="ECO:0007669"/>
    <property type="project" value="TreeGrafter"/>
</dbReference>
<evidence type="ECO:0000256" key="2">
    <source>
        <dbReference type="ARBA" id="ARBA00004687"/>
    </source>
</evidence>
<feature type="transmembrane region" description="Helical" evidence="10">
    <location>
        <begin position="300"/>
        <end position="319"/>
    </location>
</feature>
<evidence type="ECO:0000256" key="8">
    <source>
        <dbReference type="ARBA" id="ARBA00022989"/>
    </source>
</evidence>
<evidence type="ECO:0000313" key="12">
    <source>
        <dbReference type="Proteomes" id="UP000229370"/>
    </source>
</evidence>
<comment type="subcellular location">
    <subcellularLocation>
        <location evidence="1">Endoplasmic reticulum membrane</location>
        <topology evidence="1">Multi-pass membrane protein</topology>
    </subcellularLocation>
</comment>
<comment type="caution">
    <text evidence="11">The sequence shown here is derived from an EMBL/GenBank/DDBJ whole genome shotgun (WGS) entry which is preliminary data.</text>
</comment>
<dbReference type="EMBL" id="PFQK01000069">
    <property type="protein sequence ID" value="PJC81565.1"/>
    <property type="molecule type" value="Genomic_DNA"/>
</dbReference>
<dbReference type="GO" id="GO:0016020">
    <property type="term" value="C:membrane"/>
    <property type="evidence" value="ECO:0007669"/>
    <property type="project" value="GOC"/>
</dbReference>
<keyword evidence="4" id="KW-0328">Glycosyltransferase</keyword>
<evidence type="ECO:0000256" key="1">
    <source>
        <dbReference type="ARBA" id="ARBA00004477"/>
    </source>
</evidence>
<dbReference type="Proteomes" id="UP000229370">
    <property type="component" value="Unassembled WGS sequence"/>
</dbReference>
<keyword evidence="5" id="KW-0808">Transferase</keyword>
<accession>A0A2M8GLY7</accession>
<proteinExistence type="predicted"/>
<feature type="transmembrane region" description="Helical" evidence="10">
    <location>
        <begin position="267"/>
        <end position="288"/>
    </location>
</feature>
<evidence type="ECO:0008006" key="13">
    <source>
        <dbReference type="Google" id="ProtNLM"/>
    </source>
</evidence>
<feature type="transmembrane region" description="Helical" evidence="10">
    <location>
        <begin position="125"/>
        <end position="156"/>
    </location>
</feature>
<name>A0A2M8GLY7_9BACT</name>
<protein>
    <recommendedName>
        <fullName evidence="13">Glycosyltransferase RgtA/B/C/D-like domain-containing protein</fullName>
    </recommendedName>
</protein>
<evidence type="ECO:0000256" key="5">
    <source>
        <dbReference type="ARBA" id="ARBA00022679"/>
    </source>
</evidence>
<evidence type="ECO:0000256" key="9">
    <source>
        <dbReference type="ARBA" id="ARBA00023136"/>
    </source>
</evidence>
<evidence type="ECO:0000256" key="6">
    <source>
        <dbReference type="ARBA" id="ARBA00022692"/>
    </source>
</evidence>